<keyword evidence="2" id="KW-1185">Reference proteome</keyword>
<reference evidence="1 2" key="2">
    <citation type="journal article" date="2010" name="Stand. Genomic Sci.">
        <title>Complete genome sequence of Sebaldella termitidis type strain (NCTC 11300).</title>
        <authorList>
            <person name="Harmon-Smith M."/>
            <person name="Celia L."/>
            <person name="Chertkov O."/>
            <person name="Lapidus A."/>
            <person name="Copeland A."/>
            <person name="Glavina Del Rio T."/>
            <person name="Nolan M."/>
            <person name="Lucas S."/>
            <person name="Tice H."/>
            <person name="Cheng J.F."/>
            <person name="Han C."/>
            <person name="Detter J.C."/>
            <person name="Bruce D."/>
            <person name="Goodwin L."/>
            <person name="Pitluck S."/>
            <person name="Pati A."/>
            <person name="Liolios K."/>
            <person name="Ivanova N."/>
            <person name="Mavromatis K."/>
            <person name="Mikhailova N."/>
            <person name="Chen A."/>
            <person name="Palaniappan K."/>
            <person name="Land M."/>
            <person name="Hauser L."/>
            <person name="Chang Y.J."/>
            <person name="Jeffries C.D."/>
            <person name="Brettin T."/>
            <person name="Goker M."/>
            <person name="Beck B."/>
            <person name="Bristow J."/>
            <person name="Eisen J.A."/>
            <person name="Markowitz V."/>
            <person name="Hugenholtz P."/>
            <person name="Kyrpides N.C."/>
            <person name="Klenk H.P."/>
            <person name="Chen F."/>
        </authorList>
    </citation>
    <scope>NUCLEOTIDE SEQUENCE [LARGE SCALE GENOMIC DNA]</scope>
    <source>
        <strain evidence="2">ATCC 33386 / NCTC 11300</strain>
    </source>
</reference>
<name>D1AIZ9_SEBTE</name>
<dbReference type="HOGENOM" id="CLU_1694288_0_0_0"/>
<gene>
    <name evidence="1" type="ordered locus">Sterm_1829</name>
</gene>
<reference evidence="2" key="1">
    <citation type="submission" date="2009-09" db="EMBL/GenBank/DDBJ databases">
        <title>The complete chromosome of Sebaldella termitidis ATCC 33386.</title>
        <authorList>
            <consortium name="US DOE Joint Genome Institute (JGI-PGF)"/>
            <person name="Lucas S."/>
            <person name="Copeland A."/>
            <person name="Lapidus A."/>
            <person name="Glavina del Rio T."/>
            <person name="Dalin E."/>
            <person name="Tice H."/>
            <person name="Bruce D."/>
            <person name="Goodwin L."/>
            <person name="Pitluck S."/>
            <person name="Kyrpides N."/>
            <person name="Mavromatis K."/>
            <person name="Ivanova N."/>
            <person name="Mikhailova N."/>
            <person name="Sims D."/>
            <person name="Meincke L."/>
            <person name="Brettin T."/>
            <person name="Detter J.C."/>
            <person name="Han C."/>
            <person name="Larimer F."/>
            <person name="Land M."/>
            <person name="Hauser L."/>
            <person name="Markowitz V."/>
            <person name="Cheng J.F."/>
            <person name="Hugenholtz P."/>
            <person name="Woyke T."/>
            <person name="Wu D."/>
            <person name="Eisen J.A."/>
        </authorList>
    </citation>
    <scope>NUCLEOTIDE SEQUENCE [LARGE SCALE GENOMIC DNA]</scope>
    <source>
        <strain evidence="2">ATCC 33386 / NCTC 11300</strain>
    </source>
</reference>
<dbReference type="RefSeq" id="WP_012861281.1">
    <property type="nucleotide sequence ID" value="NC_013517.1"/>
</dbReference>
<proteinExistence type="predicted"/>
<dbReference type="EMBL" id="CP001739">
    <property type="protein sequence ID" value="ACZ08687.1"/>
    <property type="molecule type" value="Genomic_DNA"/>
</dbReference>
<organism evidence="1 2">
    <name type="scientific">Sebaldella termitidis (strain ATCC 33386 / NCTC 11300)</name>
    <dbReference type="NCBI Taxonomy" id="526218"/>
    <lineage>
        <taxon>Bacteria</taxon>
        <taxon>Fusobacteriati</taxon>
        <taxon>Fusobacteriota</taxon>
        <taxon>Fusobacteriia</taxon>
        <taxon>Fusobacteriales</taxon>
        <taxon>Leptotrichiaceae</taxon>
        <taxon>Sebaldella</taxon>
    </lineage>
</organism>
<accession>D1AIZ9</accession>
<dbReference type="AlphaFoldDB" id="D1AIZ9"/>
<protein>
    <submittedName>
        <fullName evidence="1">Uncharacterized protein</fullName>
    </submittedName>
</protein>
<evidence type="ECO:0000313" key="2">
    <source>
        <dbReference type="Proteomes" id="UP000000845"/>
    </source>
</evidence>
<evidence type="ECO:0000313" key="1">
    <source>
        <dbReference type="EMBL" id="ACZ08687.1"/>
    </source>
</evidence>
<sequence length="155" mass="18502">MTNREIGRKIDNALKHIPPKELEELPKTRYGLSQWHSYEHFIWKTGEQIRQMLLKNKNIVLSDKQIEKIIEIINNPLAKRGRQTFAWLLGKRKYAGLAPRIIDQIYDDDVSLHIFDTIYKMRALGYEKEISDFQERFKPLAAERKKIKRYLDGFK</sequence>
<dbReference type="Proteomes" id="UP000000845">
    <property type="component" value="Chromosome"/>
</dbReference>
<dbReference type="KEGG" id="str:Sterm_1829"/>